<feature type="transmembrane region" description="Helical" evidence="6">
    <location>
        <begin position="47"/>
        <end position="67"/>
    </location>
</feature>
<evidence type="ECO:0000256" key="3">
    <source>
        <dbReference type="ARBA" id="ARBA00022989"/>
    </source>
</evidence>
<dbReference type="Pfam" id="PF00520">
    <property type="entry name" value="Ion_trans"/>
    <property type="match status" value="2"/>
</dbReference>
<keyword evidence="3 6" id="KW-1133">Transmembrane helix</keyword>
<evidence type="ECO:0000256" key="5">
    <source>
        <dbReference type="SAM" id="MobiDB-lite"/>
    </source>
</evidence>
<evidence type="ECO:0000256" key="6">
    <source>
        <dbReference type="SAM" id="Phobius"/>
    </source>
</evidence>
<name>A0A1X7VVX4_AMPQE</name>
<feature type="transmembrane region" description="Helical" evidence="6">
    <location>
        <begin position="569"/>
        <end position="588"/>
    </location>
</feature>
<accession>A0A1X7VVX4</accession>
<dbReference type="STRING" id="400682.A0A1X7VVX4"/>
<dbReference type="eggNOG" id="KOG2301">
    <property type="taxonomic scope" value="Eukaryota"/>
</dbReference>
<feature type="region of interest" description="Disordered" evidence="5">
    <location>
        <begin position="796"/>
        <end position="815"/>
    </location>
</feature>
<proteinExistence type="predicted"/>
<feature type="transmembrane region" description="Helical" evidence="6">
    <location>
        <begin position="470"/>
        <end position="488"/>
    </location>
</feature>
<feature type="transmembrane region" description="Helical" evidence="6">
    <location>
        <begin position="103"/>
        <end position="123"/>
    </location>
</feature>
<dbReference type="GO" id="GO:0015280">
    <property type="term" value="F:ligand-gated sodium channel activity"/>
    <property type="evidence" value="ECO:0007669"/>
    <property type="project" value="TreeGrafter"/>
</dbReference>
<feature type="transmembrane region" description="Helical" evidence="6">
    <location>
        <begin position="297"/>
        <end position="322"/>
    </location>
</feature>
<dbReference type="GO" id="GO:0075509">
    <property type="term" value="P:endocytosis involved in viral entry into host cell"/>
    <property type="evidence" value="ECO:0007669"/>
    <property type="project" value="TreeGrafter"/>
</dbReference>
<dbReference type="EnsemblMetazoa" id="Aqu2.1.44024_001">
    <property type="protein sequence ID" value="Aqu2.1.44024_001"/>
    <property type="gene ID" value="Aqu2.1.44024"/>
</dbReference>
<dbReference type="InParanoid" id="A0A1X7VVX4"/>
<dbReference type="OrthoDB" id="416585at2759"/>
<evidence type="ECO:0000256" key="2">
    <source>
        <dbReference type="ARBA" id="ARBA00022692"/>
    </source>
</evidence>
<feature type="transmembrane region" description="Helical" evidence="6">
    <location>
        <begin position="608"/>
        <end position="633"/>
    </location>
</feature>
<evidence type="ECO:0000256" key="1">
    <source>
        <dbReference type="ARBA" id="ARBA00004141"/>
    </source>
</evidence>
<dbReference type="PANTHER" id="PTHR46768">
    <property type="entry name" value="TWO PORE CALCIUM CHANNEL PROTEIN 2"/>
    <property type="match status" value="1"/>
</dbReference>
<feature type="region of interest" description="Disordered" evidence="5">
    <location>
        <begin position="829"/>
        <end position="848"/>
    </location>
</feature>
<evidence type="ECO:0000256" key="4">
    <source>
        <dbReference type="ARBA" id="ARBA00023136"/>
    </source>
</evidence>
<dbReference type="SUPFAM" id="SSF81324">
    <property type="entry name" value="Voltage-gated potassium channels"/>
    <property type="match status" value="1"/>
</dbReference>
<feature type="transmembrane region" description="Helical" evidence="6">
    <location>
        <begin position="155"/>
        <end position="177"/>
    </location>
</feature>
<feature type="transmembrane region" description="Helical" evidence="6">
    <location>
        <begin position="668"/>
        <end position="687"/>
    </location>
</feature>
<feature type="domain" description="Ion transport" evidence="7">
    <location>
        <begin position="51"/>
        <end position="328"/>
    </location>
</feature>
<sequence length="915" mass="106314">MSDKEGLLSQNDDVAKYALLDAFHHEPSAPNLINKKRLCLRATRHSIFFKILFIGAACLLLFFVPLLEQKPSFTNSTNYLTRKEESKATKSAFLWSSTALESVFLLVLLLDIVLKGIALFPSYEKPKKKLVPKNEKPNIVKQYIYHHPFFAPYRLIFYAYTVCWVLSFICIIGTISTQDTNWFITTRQLVRPLFLTVQVTMLKKALKAIFKVSLRQLFVLASYALLFIVIFVFMMIGFGIFPRHYPALLLQKHNTVNEEGNEYFNSSAEAYWNLIVYLSTANNPDIATPAYKHHRLFYLYFCAFYFIGKVLILNVIAAFYAINFNSFIDESMERTWKHQKSSLHWAFDNMKPNKQKWISTDKVKKIVRDLNINDECWDGLNFKSIVSYKDFENLIIGFFYKKPPGQGSTEQTKYKVVGINKFRKGLSFLTNVLGFLVAVFQFFALTVLVIKDYNDTLTGPNSIMVKTMMGFSIVLGIEIITRIILLIMKCAIRHGDTFCCKQNSNNQNEKNLCKKFFNWFFCGHSLRLSGRKKFIKFPLLIFDWLLLVAVFSLGLVHFPCLVKEKCLNLTNVLTLTQITICCIAIRMLRMLAKIPIFSFVFNNLIRILYLFIPFLLLGYLFYYEFAIVGMAIFRGVNLNDTEAAAECGSYQNLEYYPYNFKDFGSTLVLLWNLMIVNNWHVMVDAYVKQTSIYSRIYFVIWWLVCETIINGVIIGLLIEILTNAKGGLENVIKKSINKIREQKFWKDKLSLILGFYVFSGEKSRVLLEAHSYSFGDIIKIVFCKIMPKCNKPAKPLKLKRRSKTMPCQQELDLPSSSPRYSLQVVDMTPKSDQEFQRKDDTEQGNTEQVEIDTYELLYHYESDDEYEGSQSTQESEDEELPDNFQDLSWNIFDTLEYIKNQRTTENKAKKCKQIK</sequence>
<dbReference type="AlphaFoldDB" id="A0A1X7VVX4"/>
<feature type="transmembrane region" description="Helical" evidence="6">
    <location>
        <begin position="537"/>
        <end position="557"/>
    </location>
</feature>
<dbReference type="InterPro" id="IPR028798">
    <property type="entry name" value="TPC2"/>
</dbReference>
<evidence type="ECO:0000259" key="7">
    <source>
        <dbReference type="Pfam" id="PF00520"/>
    </source>
</evidence>
<comment type="subcellular location">
    <subcellularLocation>
        <location evidence="1">Membrane</location>
        <topology evidence="1">Multi-pass membrane protein</topology>
    </subcellularLocation>
</comment>
<feature type="transmembrane region" description="Helical" evidence="6">
    <location>
        <begin position="428"/>
        <end position="450"/>
    </location>
</feature>
<feature type="transmembrane region" description="Helical" evidence="6">
    <location>
        <begin position="218"/>
        <end position="241"/>
    </location>
</feature>
<reference evidence="8" key="1">
    <citation type="submission" date="2017-05" db="UniProtKB">
        <authorList>
            <consortium name="EnsemblMetazoa"/>
        </authorList>
    </citation>
    <scope>IDENTIFICATION</scope>
</reference>
<organism evidence="8">
    <name type="scientific">Amphimedon queenslandica</name>
    <name type="common">Sponge</name>
    <dbReference type="NCBI Taxonomy" id="400682"/>
    <lineage>
        <taxon>Eukaryota</taxon>
        <taxon>Metazoa</taxon>
        <taxon>Porifera</taxon>
        <taxon>Demospongiae</taxon>
        <taxon>Heteroscleromorpha</taxon>
        <taxon>Haplosclerida</taxon>
        <taxon>Niphatidae</taxon>
        <taxon>Amphimedon</taxon>
    </lineage>
</organism>
<dbReference type="Gene3D" id="1.10.287.70">
    <property type="match status" value="2"/>
</dbReference>
<keyword evidence="4 6" id="KW-0472">Membrane</keyword>
<feature type="domain" description="Ion transport" evidence="7">
    <location>
        <begin position="434"/>
        <end position="723"/>
    </location>
</feature>
<evidence type="ECO:0000313" key="8">
    <source>
        <dbReference type="EnsemblMetazoa" id="Aqu2.1.44024_001"/>
    </source>
</evidence>
<feature type="compositionally biased region" description="Basic and acidic residues" evidence="5">
    <location>
        <begin position="829"/>
        <end position="841"/>
    </location>
</feature>
<dbReference type="GO" id="GO:0019722">
    <property type="term" value="P:calcium-mediated signaling"/>
    <property type="evidence" value="ECO:0007669"/>
    <property type="project" value="TreeGrafter"/>
</dbReference>
<dbReference type="InterPro" id="IPR005821">
    <property type="entry name" value="Ion_trans_dom"/>
</dbReference>
<dbReference type="GO" id="GO:0097682">
    <property type="term" value="F:intracellularly phosphatidylinositol-3,5-bisphosphate-gated monatomic cation channel activity"/>
    <property type="evidence" value="ECO:0007669"/>
    <property type="project" value="TreeGrafter"/>
</dbReference>
<feature type="transmembrane region" description="Helical" evidence="6">
    <location>
        <begin position="699"/>
        <end position="718"/>
    </location>
</feature>
<protein>
    <recommendedName>
        <fullName evidence="7">Ion transport domain-containing protein</fullName>
    </recommendedName>
</protein>
<keyword evidence="2 6" id="KW-0812">Transmembrane</keyword>
<dbReference type="GO" id="GO:0022832">
    <property type="term" value="F:voltage-gated channel activity"/>
    <property type="evidence" value="ECO:0007669"/>
    <property type="project" value="InterPro"/>
</dbReference>
<dbReference type="GO" id="GO:0005765">
    <property type="term" value="C:lysosomal membrane"/>
    <property type="evidence" value="ECO:0007669"/>
    <property type="project" value="InterPro"/>
</dbReference>
<dbReference type="PANTHER" id="PTHR46768:SF1">
    <property type="entry name" value="TWO PORE CHANNEL PROTEIN 2"/>
    <property type="match status" value="1"/>
</dbReference>